<protein>
    <submittedName>
        <fullName evidence="1">Uncharacterized protein</fullName>
    </submittedName>
</protein>
<dbReference type="Proteomes" id="UP000811609">
    <property type="component" value="Chromosome 6"/>
</dbReference>
<accession>A0A8T1Q8A9</accession>
<dbReference type="AlphaFoldDB" id="A0A8T1Q8A9"/>
<name>A0A8T1Q8A9_CARIL</name>
<gene>
    <name evidence="1" type="ORF">CIPAW_06G055500</name>
</gene>
<reference evidence="1" key="1">
    <citation type="submission" date="2020-12" db="EMBL/GenBank/DDBJ databases">
        <title>WGS assembly of Carya illinoinensis cv. Pawnee.</title>
        <authorList>
            <person name="Platts A."/>
            <person name="Shu S."/>
            <person name="Wright S."/>
            <person name="Barry K."/>
            <person name="Edger P."/>
            <person name="Pires J.C."/>
            <person name="Schmutz J."/>
        </authorList>
    </citation>
    <scope>NUCLEOTIDE SEQUENCE</scope>
    <source>
        <tissue evidence="1">Leaf</tissue>
    </source>
</reference>
<evidence type="ECO:0000313" key="1">
    <source>
        <dbReference type="EMBL" id="KAG6650605.1"/>
    </source>
</evidence>
<sequence>MWLTTDGFVELVRDWWYSYQFLATPSFIFAGKLKALKQDLKKWNLEVFGHIDNQKSALLEELQVLEGQELQRDILEKGLLRKGMVMSNLERVLMAEETSWRQKSRALWLKEGDRCTKYFH</sequence>
<proteinExistence type="predicted"/>
<keyword evidence="2" id="KW-1185">Reference proteome</keyword>
<organism evidence="1 2">
    <name type="scientific">Carya illinoinensis</name>
    <name type="common">Pecan</name>
    <dbReference type="NCBI Taxonomy" id="32201"/>
    <lineage>
        <taxon>Eukaryota</taxon>
        <taxon>Viridiplantae</taxon>
        <taxon>Streptophyta</taxon>
        <taxon>Embryophyta</taxon>
        <taxon>Tracheophyta</taxon>
        <taxon>Spermatophyta</taxon>
        <taxon>Magnoliopsida</taxon>
        <taxon>eudicotyledons</taxon>
        <taxon>Gunneridae</taxon>
        <taxon>Pentapetalae</taxon>
        <taxon>rosids</taxon>
        <taxon>fabids</taxon>
        <taxon>Fagales</taxon>
        <taxon>Juglandaceae</taxon>
        <taxon>Carya</taxon>
    </lineage>
</organism>
<comment type="caution">
    <text evidence="1">The sequence shown here is derived from an EMBL/GenBank/DDBJ whole genome shotgun (WGS) entry which is preliminary data.</text>
</comment>
<evidence type="ECO:0000313" key="2">
    <source>
        <dbReference type="Proteomes" id="UP000811609"/>
    </source>
</evidence>
<dbReference type="EMBL" id="CM031814">
    <property type="protein sequence ID" value="KAG6650605.1"/>
    <property type="molecule type" value="Genomic_DNA"/>
</dbReference>